<feature type="transmembrane region" description="Helical" evidence="10">
    <location>
        <begin position="373"/>
        <end position="394"/>
    </location>
</feature>
<evidence type="ECO:0000256" key="6">
    <source>
        <dbReference type="ARBA" id="ARBA00022840"/>
    </source>
</evidence>
<dbReference type="eggNOG" id="KOG0054">
    <property type="taxonomic scope" value="Eukaryota"/>
</dbReference>
<feature type="transmembrane region" description="Helical" evidence="10">
    <location>
        <begin position="1052"/>
        <end position="1070"/>
    </location>
</feature>
<dbReference type="PROSITE" id="PS00211">
    <property type="entry name" value="ABC_TRANSPORTER_1"/>
    <property type="match status" value="2"/>
</dbReference>
<evidence type="ECO:0000259" key="11">
    <source>
        <dbReference type="PROSITE" id="PS50893"/>
    </source>
</evidence>
<feature type="domain" description="ABC transmembrane type-1" evidence="12">
    <location>
        <begin position="818"/>
        <end position="1105"/>
    </location>
</feature>
<dbReference type="SUPFAM" id="SSF90123">
    <property type="entry name" value="ABC transporter transmembrane region"/>
    <property type="match status" value="2"/>
</dbReference>
<dbReference type="CDD" id="cd18579">
    <property type="entry name" value="ABC_6TM_ABCC_D1"/>
    <property type="match status" value="1"/>
</dbReference>
<feature type="transmembrane region" description="Helical" evidence="10">
    <location>
        <begin position="806"/>
        <end position="829"/>
    </location>
</feature>
<feature type="transmembrane region" description="Helical" evidence="10">
    <location>
        <begin position="286"/>
        <end position="304"/>
    </location>
</feature>
<dbReference type="PANTHER" id="PTHR24223:SF443">
    <property type="entry name" value="MULTIDRUG-RESISTANCE LIKE PROTEIN 1, ISOFORM I"/>
    <property type="match status" value="1"/>
</dbReference>
<dbReference type="CDD" id="cd03244">
    <property type="entry name" value="ABCC_MRP_domain2"/>
    <property type="match status" value="1"/>
</dbReference>
<keyword evidence="3 10" id="KW-0812">Transmembrane</keyword>
<keyword evidence="5" id="KW-0547">Nucleotide-binding</keyword>
<dbReference type="PROSITE" id="PS50929">
    <property type="entry name" value="ABC_TM1F"/>
    <property type="match status" value="2"/>
</dbReference>
<keyword evidence="8 10" id="KW-0472">Membrane</keyword>
<evidence type="ECO:0000256" key="8">
    <source>
        <dbReference type="ARBA" id="ARBA00023136"/>
    </source>
</evidence>
<dbReference type="STRING" id="431595.K3X2G5"/>
<evidence type="ECO:0000313" key="13">
    <source>
        <dbReference type="EnsemblProtists" id="PYU1_T011414"/>
    </source>
</evidence>
<keyword evidence="2" id="KW-0813">Transport</keyword>
<feature type="region of interest" description="Disordered" evidence="9">
    <location>
        <begin position="1"/>
        <end position="23"/>
    </location>
</feature>
<evidence type="ECO:0000259" key="12">
    <source>
        <dbReference type="PROSITE" id="PS50929"/>
    </source>
</evidence>
<dbReference type="EnsemblProtists" id="PYU1_T011414">
    <property type="protein sequence ID" value="PYU1_T011414"/>
    <property type="gene ID" value="PYU1_G011389"/>
</dbReference>
<dbReference type="PANTHER" id="PTHR24223">
    <property type="entry name" value="ATP-BINDING CASSETTE SUB-FAMILY C"/>
    <property type="match status" value="1"/>
</dbReference>
<evidence type="ECO:0000256" key="7">
    <source>
        <dbReference type="ARBA" id="ARBA00022989"/>
    </source>
</evidence>
<comment type="subcellular location">
    <subcellularLocation>
        <location evidence="1">Vacuole membrane</location>
        <topology evidence="1">Multi-pass membrane protein</topology>
    </subcellularLocation>
</comment>
<dbReference type="InterPro" id="IPR011527">
    <property type="entry name" value="ABC1_TM_dom"/>
</dbReference>
<dbReference type="InterPro" id="IPR017871">
    <property type="entry name" value="ABC_transporter-like_CS"/>
</dbReference>
<evidence type="ECO:0000256" key="9">
    <source>
        <dbReference type="SAM" id="MobiDB-lite"/>
    </source>
</evidence>
<feature type="transmembrane region" description="Helical" evidence="10">
    <location>
        <begin position="185"/>
        <end position="208"/>
    </location>
</feature>
<dbReference type="OMA" id="SIWISKW"/>
<feature type="domain" description="ABC transmembrane type-1" evidence="12">
    <location>
        <begin position="158"/>
        <end position="429"/>
    </location>
</feature>
<dbReference type="EMBL" id="GL376571">
    <property type="status" value="NOT_ANNOTATED_CDS"/>
    <property type="molecule type" value="Genomic_DNA"/>
</dbReference>
<dbReference type="SMART" id="SM00382">
    <property type="entry name" value="AAA"/>
    <property type="match status" value="2"/>
</dbReference>
<reference evidence="13" key="3">
    <citation type="submission" date="2015-02" db="UniProtKB">
        <authorList>
            <consortium name="EnsemblProtists"/>
        </authorList>
    </citation>
    <scope>IDENTIFICATION</scope>
    <source>
        <strain evidence="13">DAOM BR144</strain>
    </source>
</reference>
<reference evidence="14" key="2">
    <citation type="submission" date="2010-04" db="EMBL/GenBank/DDBJ databases">
        <authorList>
            <person name="Buell R."/>
            <person name="Hamilton J."/>
            <person name="Hostetler J."/>
        </authorList>
    </citation>
    <scope>NUCLEOTIDE SEQUENCE [LARGE SCALE GENOMIC DNA]</scope>
    <source>
        <strain evidence="14">DAOM:BR144</strain>
    </source>
</reference>
<dbReference type="PROSITE" id="PS50893">
    <property type="entry name" value="ABC_TRANSPORTER_2"/>
    <property type="match status" value="2"/>
</dbReference>
<feature type="domain" description="ABC transporter" evidence="11">
    <location>
        <begin position="488"/>
        <end position="726"/>
    </location>
</feature>
<evidence type="ECO:0000313" key="14">
    <source>
        <dbReference type="Proteomes" id="UP000019132"/>
    </source>
</evidence>
<dbReference type="FunCoup" id="K3X2G5">
    <property type="interactions" value="2"/>
</dbReference>
<proteinExistence type="predicted"/>
<dbReference type="GO" id="GO:0016887">
    <property type="term" value="F:ATP hydrolysis activity"/>
    <property type="evidence" value="ECO:0007669"/>
    <property type="project" value="InterPro"/>
</dbReference>
<dbReference type="Pfam" id="PF00005">
    <property type="entry name" value="ABC_tran"/>
    <property type="match status" value="2"/>
</dbReference>
<keyword evidence="14" id="KW-1185">Reference proteome</keyword>
<protein>
    <submittedName>
        <fullName evidence="13">Uncharacterized protein</fullName>
    </submittedName>
</protein>
<dbReference type="Gene3D" id="1.20.1560.10">
    <property type="entry name" value="ABC transporter type 1, transmembrane domain"/>
    <property type="match status" value="2"/>
</dbReference>
<feature type="domain" description="ABC transporter" evidence="11">
    <location>
        <begin position="1142"/>
        <end position="1376"/>
    </location>
</feature>
<organism evidence="13 14">
    <name type="scientific">Globisporangium ultimum (strain ATCC 200006 / CBS 805.95 / DAOM BR144)</name>
    <name type="common">Pythium ultimum</name>
    <dbReference type="NCBI Taxonomy" id="431595"/>
    <lineage>
        <taxon>Eukaryota</taxon>
        <taxon>Sar</taxon>
        <taxon>Stramenopiles</taxon>
        <taxon>Oomycota</taxon>
        <taxon>Peronosporomycetes</taxon>
        <taxon>Pythiales</taxon>
        <taxon>Pythiaceae</taxon>
        <taxon>Globisporangium</taxon>
    </lineage>
</organism>
<dbReference type="GO" id="GO:0005774">
    <property type="term" value="C:vacuolar membrane"/>
    <property type="evidence" value="ECO:0007669"/>
    <property type="project" value="UniProtKB-SubCell"/>
</dbReference>
<dbReference type="GO" id="GO:0005524">
    <property type="term" value="F:ATP binding"/>
    <property type="evidence" value="ECO:0007669"/>
    <property type="project" value="UniProtKB-KW"/>
</dbReference>
<evidence type="ECO:0000256" key="1">
    <source>
        <dbReference type="ARBA" id="ARBA00004128"/>
    </source>
</evidence>
<dbReference type="InterPro" id="IPR044746">
    <property type="entry name" value="ABCC_6TM_D1"/>
</dbReference>
<accession>K3X2G5</accession>
<dbReference type="FunFam" id="3.40.50.300:FF:000630">
    <property type="entry name" value="ATP-binding cassette (ABC) transporter, putative"/>
    <property type="match status" value="1"/>
</dbReference>
<sequence>MGELQDEPHYVAAPLTPRPEVHAPPLEAAKKAAEAHSSAGKKPTLAELYAQQKPYRERENPLHRASLFSVLSTHWLQPLVTLGARKILEKEDIWAVCPNDACDQLYNRFVTHYAPTKQEKAPAPSGLFTISQVAIALLKTFRRDITIIFGNYLAYLTAMVLQPYLAQAILDYLNDRDNMFGIDNGYVLVVLLAVVSFVGVSCLNYGFFMSSRVGVNMRSVMMDVVYQKALRLSCVARQAYTTGEIVTLMSVDSERIFNGMVTGPWIFIAPLAFIVTILLIALLFDVISALCGALLLVIVLYVSVKLADRIGDLQEELLEVVEERVKVTSEALQGIRVMKFYAWEESLARRVEKIRTVEVALYRRFHYLQIVNTNLLFLTPVFLGGLILGLYVILHGDMTVTDAYTLIAMVNISRLAVNLFPMAIASISQANIAYGRIDAYLGSDELDATSSSNAIEQDQSSHTDDAPIGSILVRNAQFQWARATPSVVVVADTPVTEPVDGGDNENGDNPMPGDGGFVLEGVNLEVDAGSLVMIVGKVGSGKSSLLNALLGEMIVVDGNVAIDGEISYVSQESWIRNSSVKDNILFESEFDADRYEKVLEATQLALDLYALPNGDQTEIGERGINLSGGQKARVAIARAMYRSKYDILVLDDPLSAVDPHVAHAIFDHCVVGLAKEKTRLLVLNSHYDLLIHADKILVVQDGRIAGDGTYDEIMAQFPDLGAHNKALKDDVIDEHEGSNEEKKSHDAAVAAASAIRAKEAAVAIAQHKNNKNNAAGTAPLDIDDSDPTKLIEEEDRVKGKVSGDTYMAYFDETGFNGVLVVVVISFAYASSQSLKILVDWWQGHWAKNMSRDGVDPSYSGLTFGMWYLGFILVCAVMTLARGFLMMESCVRSSKNLHDELFRRVLNAPVNRYFDVTPVGRILNRFSNDLDQVDSNLPQQYQNLFQSMVVFLGCLVVCAMASFWVGLSYIPMLMIFVITGLYFKKTSREVKRLEGITRTPVFNLFGETLNGLHTIRAFKMQETFIKLNKQAVDDNTSFYFTYWAAGRWLAVRLDWLSVVIIFVVALYLVIAKGDIGPVLAGISLTYSLMLTSMVQWVVRAVDMTDNAMTSVERLLHFRNIPVEDDGANATPINSELWPSQGAIKFDQLCLKYRPELPLVLRGVNMDIQGGEKVGICGRTGAGKSSLMIALFRICEFESGSVFIDGLDIQSVKLRDLRRSLAIIPQDPVLYSGSLRENLDPFGDYADDLIWSVLKQVHLSDSVTKWGAGLDFVVSEQGDNLSVGQRQLLCIARALLKDSKIVVLDEATANVDTATDNLIQVTIRETFVAKTVLIIAHRINTIMHCDKIAVMDAGRVAEFGSPEELLSQPASIFASLAKRSAQA</sequence>
<dbReference type="CDD" id="cd18580">
    <property type="entry name" value="ABC_6TM_ABCC_D2"/>
    <property type="match status" value="1"/>
</dbReference>
<feature type="transmembrane region" description="Helical" evidence="10">
    <location>
        <begin position="1076"/>
        <end position="1097"/>
    </location>
</feature>
<dbReference type="VEuPathDB" id="FungiDB:PYU1_G011389"/>
<feature type="transmembrane region" description="Helical" evidence="10">
    <location>
        <begin position="943"/>
        <end position="961"/>
    </location>
</feature>
<dbReference type="CDD" id="cd03250">
    <property type="entry name" value="ABCC_MRP_domain1"/>
    <property type="match status" value="1"/>
</dbReference>
<feature type="transmembrane region" description="Helical" evidence="10">
    <location>
        <begin position="145"/>
        <end position="165"/>
    </location>
</feature>
<dbReference type="InParanoid" id="K3X2G5"/>
<keyword evidence="6" id="KW-0067">ATP-binding</keyword>
<evidence type="ECO:0000256" key="3">
    <source>
        <dbReference type="ARBA" id="ARBA00022692"/>
    </source>
</evidence>
<dbReference type="InterPro" id="IPR003439">
    <property type="entry name" value="ABC_transporter-like_ATP-bd"/>
</dbReference>
<evidence type="ECO:0000256" key="5">
    <source>
        <dbReference type="ARBA" id="ARBA00022741"/>
    </source>
</evidence>
<dbReference type="Pfam" id="PF00664">
    <property type="entry name" value="ABC_membrane"/>
    <property type="match status" value="2"/>
</dbReference>
<dbReference type="FunFam" id="1.20.1560.10:FF:000123">
    <property type="entry name" value="Mini-chromosome maintenance complex-binding protein"/>
    <property type="match status" value="1"/>
</dbReference>
<keyword evidence="4" id="KW-0677">Repeat</keyword>
<dbReference type="InterPro" id="IPR027417">
    <property type="entry name" value="P-loop_NTPase"/>
</dbReference>
<name>K3X2G5_GLOUD</name>
<dbReference type="InterPro" id="IPR003593">
    <property type="entry name" value="AAA+_ATPase"/>
</dbReference>
<dbReference type="GO" id="GO:0140359">
    <property type="term" value="F:ABC-type transporter activity"/>
    <property type="evidence" value="ECO:0007669"/>
    <property type="project" value="InterPro"/>
</dbReference>
<dbReference type="Proteomes" id="UP000019132">
    <property type="component" value="Unassembled WGS sequence"/>
</dbReference>
<feature type="transmembrane region" description="Helical" evidence="10">
    <location>
        <begin position="406"/>
        <end position="427"/>
    </location>
</feature>
<dbReference type="Gene3D" id="3.40.50.300">
    <property type="entry name" value="P-loop containing nucleotide triphosphate hydrolases"/>
    <property type="match status" value="2"/>
</dbReference>
<dbReference type="InterPro" id="IPR036640">
    <property type="entry name" value="ABC1_TM_sf"/>
</dbReference>
<feature type="transmembrane region" description="Helical" evidence="10">
    <location>
        <begin position="256"/>
        <end position="280"/>
    </location>
</feature>
<evidence type="ECO:0000256" key="4">
    <source>
        <dbReference type="ARBA" id="ARBA00022737"/>
    </source>
</evidence>
<dbReference type="InterPro" id="IPR050173">
    <property type="entry name" value="ABC_transporter_C-like"/>
</dbReference>
<dbReference type="HOGENOM" id="CLU_000604_27_3_1"/>
<feature type="transmembrane region" description="Helical" evidence="10">
    <location>
        <begin position="865"/>
        <end position="884"/>
    </location>
</feature>
<dbReference type="FunFam" id="3.40.50.300:FF:000997">
    <property type="entry name" value="Multidrug resistance-associated protein 1"/>
    <property type="match status" value="1"/>
</dbReference>
<evidence type="ECO:0000256" key="10">
    <source>
        <dbReference type="SAM" id="Phobius"/>
    </source>
</evidence>
<keyword evidence="7 10" id="KW-1133">Transmembrane helix</keyword>
<evidence type="ECO:0000256" key="2">
    <source>
        <dbReference type="ARBA" id="ARBA00022448"/>
    </source>
</evidence>
<reference evidence="14" key="1">
    <citation type="journal article" date="2010" name="Genome Biol.">
        <title>Genome sequence of the necrotrophic plant pathogen Pythium ultimum reveals original pathogenicity mechanisms and effector repertoire.</title>
        <authorList>
            <person name="Levesque C.A."/>
            <person name="Brouwer H."/>
            <person name="Cano L."/>
            <person name="Hamilton J.P."/>
            <person name="Holt C."/>
            <person name="Huitema E."/>
            <person name="Raffaele S."/>
            <person name="Robideau G.P."/>
            <person name="Thines M."/>
            <person name="Win J."/>
            <person name="Zerillo M.M."/>
            <person name="Beakes G.W."/>
            <person name="Boore J.L."/>
            <person name="Busam D."/>
            <person name="Dumas B."/>
            <person name="Ferriera S."/>
            <person name="Fuerstenberg S.I."/>
            <person name="Gachon C.M."/>
            <person name="Gaulin E."/>
            <person name="Govers F."/>
            <person name="Grenville-Briggs L."/>
            <person name="Horner N."/>
            <person name="Hostetler J."/>
            <person name="Jiang R.H."/>
            <person name="Johnson J."/>
            <person name="Krajaejun T."/>
            <person name="Lin H."/>
            <person name="Meijer H.J."/>
            <person name="Moore B."/>
            <person name="Morris P."/>
            <person name="Phuntmart V."/>
            <person name="Puiu D."/>
            <person name="Shetty J."/>
            <person name="Stajich J.E."/>
            <person name="Tripathy S."/>
            <person name="Wawra S."/>
            <person name="van West P."/>
            <person name="Whitty B.R."/>
            <person name="Coutinho P.M."/>
            <person name="Henrissat B."/>
            <person name="Martin F."/>
            <person name="Thomas P.D."/>
            <person name="Tyler B.M."/>
            <person name="De Vries R.P."/>
            <person name="Kamoun S."/>
            <person name="Yandell M."/>
            <person name="Tisserat N."/>
            <person name="Buell C.R."/>
        </authorList>
    </citation>
    <scope>NUCLEOTIDE SEQUENCE</scope>
    <source>
        <strain evidence="14">DAOM:BR144</strain>
    </source>
</reference>
<dbReference type="InterPro" id="IPR044726">
    <property type="entry name" value="ABCC_6TM_D2"/>
</dbReference>
<dbReference type="SUPFAM" id="SSF52540">
    <property type="entry name" value="P-loop containing nucleoside triphosphate hydrolases"/>
    <property type="match status" value="2"/>
</dbReference>